<dbReference type="EMBL" id="AY101381">
    <property type="protein sequence ID" value="AAN37588.1"/>
    <property type="molecule type" value="Genomic_DNA"/>
</dbReference>
<sequence>MGQRIKYHYYNTPKGNNFLALFLKTFGWHNFSITVVETCSREQIVARENWYLYTFKPLLNVIMTAYNNPRDILGLSVLTRSKISLALTGRKDSDSTRARKSVGKIGPKNHNYGTGPSKATLDAAAEMNGKTVYVYTENSFTLVTGAPFRSIRLAAKTMGIGATTLTTKLDTNKAYKGYYYYTSLRQQP</sequence>
<gene>
    <name evidence="3" type="ORF">CNAG_09001</name>
</gene>
<dbReference type="VEuPathDB" id="FungiDB:CNAG_09001"/>
<dbReference type="EMBL" id="CP003834">
    <property type="protein sequence ID" value="AFR99103.1"/>
    <property type="molecule type" value="Genomic_DNA"/>
</dbReference>
<reference evidence="3 4" key="3">
    <citation type="journal article" date="2014" name="PLoS Genet.">
        <title>Analysis of the genome and transcriptome of Cryptococcus neoformans var. grubii reveals complex RNA expression and microevolution leading to virulence attenuation.</title>
        <authorList>
            <person name="Janbon G."/>
            <person name="Ormerod K.L."/>
            <person name="Paulet D."/>
            <person name="Byrnes E.J.III."/>
            <person name="Yadav V."/>
            <person name="Chatterjee G."/>
            <person name="Mullapudi N."/>
            <person name="Hon C.C."/>
            <person name="Billmyre R.B."/>
            <person name="Brunel F."/>
            <person name="Bahn Y.S."/>
            <person name="Chen W."/>
            <person name="Chen Y."/>
            <person name="Chow E.W."/>
            <person name="Coppee J.Y."/>
            <person name="Floyd-Averette A."/>
            <person name="Gaillardin C."/>
            <person name="Gerik K.J."/>
            <person name="Goldberg J."/>
            <person name="Gonzalez-Hilarion S."/>
            <person name="Gujja S."/>
            <person name="Hamlin J.L."/>
            <person name="Hsueh Y.P."/>
            <person name="Ianiri G."/>
            <person name="Jones S."/>
            <person name="Kodira C.D."/>
            <person name="Kozubowski L."/>
            <person name="Lam W."/>
            <person name="Marra M."/>
            <person name="Mesner L.D."/>
            <person name="Mieczkowski P.A."/>
            <person name="Moyrand F."/>
            <person name="Nielsen K."/>
            <person name="Proux C."/>
            <person name="Rossignol T."/>
            <person name="Schein J.E."/>
            <person name="Sun S."/>
            <person name="Wollschlaeger C."/>
            <person name="Wood I.A."/>
            <person name="Zeng Q."/>
            <person name="Neuveglise C."/>
            <person name="Newlon C.S."/>
            <person name="Perfect J.R."/>
            <person name="Lodge J.K."/>
            <person name="Idnurm A."/>
            <person name="Stajich J.E."/>
            <person name="Kronstad J.W."/>
            <person name="Sanyal K."/>
            <person name="Heitman J."/>
            <person name="Fraser J.A."/>
            <person name="Cuomo C.A."/>
            <person name="Dietrich F.S."/>
        </authorList>
    </citation>
    <scope>NUCLEOTIDE SEQUENCE [LARGE SCALE GENOMIC DNA]</scope>
    <source>
        <strain evidence="3">H99</strain>
        <strain evidence="4">H99 / ATCC 208821 / CBS 10515 / FGSC 9487</strain>
    </source>
</reference>
<dbReference type="SMART" id="SM00497">
    <property type="entry name" value="IENR1"/>
    <property type="match status" value="1"/>
</dbReference>
<feature type="region of interest" description="Disordered" evidence="1">
    <location>
        <begin position="94"/>
        <end position="116"/>
    </location>
</feature>
<dbReference type="InterPro" id="IPR006350">
    <property type="entry name" value="Intron_endoG1"/>
</dbReference>
<dbReference type="HOGENOM" id="CLU_1441000_0_0_1"/>
<reference evidence="2" key="1">
    <citation type="submission" date="2002-05" db="EMBL/GenBank/DDBJ databases">
        <title>Sequence of the Mitochondrial genome of Cryptococcus neoformans serotype A strain H99.</title>
        <authorList>
            <person name="Allen A."/>
            <person name="Truesdell G."/>
            <person name="Li X."/>
            <person name="Dietrich F.S."/>
        </authorList>
    </citation>
    <scope>NUCLEOTIDE SEQUENCE</scope>
    <source>
        <strain evidence="2">H99</strain>
    </source>
</reference>
<proteinExistence type="predicted"/>
<name>Q85SZ2_CRYN9</name>
<evidence type="ECO:0000313" key="4">
    <source>
        <dbReference type="Proteomes" id="UP000010091"/>
    </source>
</evidence>
<dbReference type="AlphaFoldDB" id="Q85SZ2"/>
<keyword evidence="2" id="KW-0496">Mitochondrion</keyword>
<evidence type="ECO:0000313" key="2">
    <source>
        <dbReference type="EMBL" id="AAN37588.1"/>
    </source>
</evidence>
<keyword evidence="4" id="KW-1185">Reference proteome</keyword>
<reference evidence="3" key="2">
    <citation type="submission" date="2012-09" db="EMBL/GenBank/DDBJ databases">
        <title>The Genome Sequence of Cryptococcus neoformans grubii H99.</title>
        <authorList>
            <consortium name="The Broad Institute Genome Sequencing Platform"/>
            <person name="Birren B."/>
            <person name="Cuomo C."/>
            <person name="Gargeya S."/>
            <person name="Jaffe D."/>
            <person name="Young S.K."/>
            <person name="Wortman J."/>
            <person name="Zeng Q."/>
            <person name="Alvarado L."/>
            <person name="Dietrich F."/>
            <person name="Allen A."/>
            <person name="Stajich J.E."/>
            <person name="Heitman J."/>
            <person name="Kronstad J."/>
        </authorList>
    </citation>
    <scope>NUCLEOTIDE SEQUENCE</scope>
    <source>
        <strain evidence="3">H99</strain>
    </source>
</reference>
<geneLocation type="mitochondrion" evidence="2"/>
<accession>Q85SZ2</accession>
<dbReference type="GeneID" id="13824763"/>
<organism evidence="2">
    <name type="scientific">Cryptococcus neoformans (strain H99 / ATCC 208821 / CBS 10515 / FGSC 9487)</name>
    <name type="common">Cryptococcus neoformans var. grubii serotype A</name>
    <dbReference type="NCBI Taxonomy" id="235443"/>
    <lineage>
        <taxon>Eukaryota</taxon>
        <taxon>Fungi</taxon>
        <taxon>Dikarya</taxon>
        <taxon>Basidiomycota</taxon>
        <taxon>Agaricomycotina</taxon>
        <taxon>Tremellomycetes</taxon>
        <taxon>Tremellales</taxon>
        <taxon>Cryptococcaceae</taxon>
        <taxon>Cryptococcus</taxon>
        <taxon>Cryptococcus neoformans species complex</taxon>
    </lineage>
</organism>
<dbReference type="RefSeq" id="YP_006883708.1">
    <property type="nucleotide sequence ID" value="NC_018792.1"/>
</dbReference>
<dbReference type="GO" id="GO:0004519">
    <property type="term" value="F:endonuclease activity"/>
    <property type="evidence" value="ECO:0007669"/>
    <property type="project" value="InterPro"/>
</dbReference>
<evidence type="ECO:0000256" key="1">
    <source>
        <dbReference type="SAM" id="MobiDB-lite"/>
    </source>
</evidence>
<dbReference type="NCBIfam" id="TIGR01453">
    <property type="entry name" value="grpIintron_endo"/>
    <property type="match status" value="1"/>
</dbReference>
<dbReference type="KEGG" id="cng:CNAG_09001"/>
<dbReference type="InterPro" id="IPR003647">
    <property type="entry name" value="Intron_nuc_1_rpt"/>
</dbReference>
<dbReference type="Proteomes" id="UP000010091">
    <property type="component" value="Mitochondrion"/>
</dbReference>
<protein>
    <submittedName>
        <fullName evidence="2">Uncharacterized protein</fullName>
    </submittedName>
</protein>
<accession>J9VXV7</accession>
<evidence type="ECO:0000313" key="3">
    <source>
        <dbReference type="EMBL" id="AFR99103.1"/>
    </source>
</evidence>
<dbReference type="SUPFAM" id="SSF64496">
    <property type="entry name" value="DNA-binding domain of intron-encoded endonucleases"/>
    <property type="match status" value="1"/>
</dbReference>